<evidence type="ECO:0000256" key="1">
    <source>
        <dbReference type="ARBA" id="ARBA00003767"/>
    </source>
</evidence>
<dbReference type="PROSITE" id="PS50804">
    <property type="entry name" value="SCAN_BOX"/>
    <property type="match status" value="1"/>
</dbReference>
<name>A0ABM5FGM9_9SAUR</name>
<dbReference type="InterPro" id="IPR044822">
    <property type="entry name" value="Myb_DNA-bind_4"/>
</dbReference>
<evidence type="ECO:0000313" key="5">
    <source>
        <dbReference type="Proteomes" id="UP001652642"/>
    </source>
</evidence>
<dbReference type="Pfam" id="PF13837">
    <property type="entry name" value="Myb_DNA-bind_4"/>
    <property type="match status" value="2"/>
</dbReference>
<dbReference type="GeneID" id="110070487"/>
<feature type="region of interest" description="Disordered" evidence="3">
    <location>
        <begin position="955"/>
        <end position="976"/>
    </location>
</feature>
<dbReference type="SMART" id="SM00431">
    <property type="entry name" value="SCAN"/>
    <property type="match status" value="1"/>
</dbReference>
<gene>
    <name evidence="6" type="primary">LOC110070487</name>
</gene>
<evidence type="ECO:0000313" key="6">
    <source>
        <dbReference type="RefSeq" id="XP_072844558.1"/>
    </source>
</evidence>
<dbReference type="PANTHER" id="PTHR47595:SF1">
    <property type="entry name" value="MYB_SANT-LIKE DNA-BINDING DOMAIN-CONTAINING PROTEIN"/>
    <property type="match status" value="1"/>
</dbReference>
<feature type="domain" description="SCAN box" evidence="4">
    <location>
        <begin position="153"/>
        <end position="231"/>
    </location>
</feature>
<feature type="compositionally biased region" description="Basic and acidic residues" evidence="3">
    <location>
        <begin position="814"/>
        <end position="827"/>
    </location>
</feature>
<dbReference type="Gene3D" id="1.10.10.60">
    <property type="entry name" value="Homeodomain-like"/>
    <property type="match status" value="2"/>
</dbReference>
<dbReference type="InterPro" id="IPR038269">
    <property type="entry name" value="SCAN_sf"/>
</dbReference>
<dbReference type="PANTHER" id="PTHR47595">
    <property type="entry name" value="HEAT SHOCK 70 KDA PROTEIN 14"/>
    <property type="match status" value="1"/>
</dbReference>
<organism evidence="5 6">
    <name type="scientific">Pogona vitticeps</name>
    <name type="common">central bearded dragon</name>
    <dbReference type="NCBI Taxonomy" id="103695"/>
    <lineage>
        <taxon>Eukaryota</taxon>
        <taxon>Metazoa</taxon>
        <taxon>Chordata</taxon>
        <taxon>Craniata</taxon>
        <taxon>Vertebrata</taxon>
        <taxon>Euteleostomi</taxon>
        <taxon>Lepidosauria</taxon>
        <taxon>Squamata</taxon>
        <taxon>Bifurcata</taxon>
        <taxon>Unidentata</taxon>
        <taxon>Episquamata</taxon>
        <taxon>Toxicofera</taxon>
        <taxon>Iguania</taxon>
        <taxon>Acrodonta</taxon>
        <taxon>Agamidae</taxon>
        <taxon>Amphibolurinae</taxon>
        <taxon>Pogona</taxon>
    </lineage>
</organism>
<feature type="region of interest" description="Disordered" evidence="3">
    <location>
        <begin position="245"/>
        <end position="273"/>
    </location>
</feature>
<feature type="region of interest" description="Disordered" evidence="3">
    <location>
        <begin position="879"/>
        <end position="909"/>
    </location>
</feature>
<accession>A0ABM5FGM9</accession>
<sequence length="989" mass="110624">MKEENFADSQLGGAIGAGKATSLLQPKSVVERSEWRRLQEDRGGEGGRGMQELWETQWQEFLKSMQPIDAGRGDLAGSEMAPWDDAKAFLASFEQVAKACRWPIGEWVARLLPALSGEAEEAFRSLDAQDKEDYGKVKAAILRGDALRMEMRRQHFRDFSCQEVEDPRRLHSHLQELCHRWLRPERRSKEQILELLILEQFLASLPPDLQGWIRGNGPRTCSQAVALVEDFLLSRQRAETRKWQGPMMEESLGSHNSKEGPMNASEAKPHGDSEMNVPGGGIKCSSHTISLLPLEGQRTDQTKVKEEPRDLSETSLSLQVVKRSLTQPGKDTMVWTVLQEGGKNEDPLGVGMRMQSKMAESQCGGNKGDVPSQAPLIPKHVLRIVEMQKDGFWPKGKQGYQPAETGEEHMELTEGFSAAINQSSRVLIRDKNQFVSRIRREEGNESTEEDWADNRPRKKKGRGLAWQLDETRCLLAIWGEQRVQEQLRSSHRNLDTFVAISRAMKRRGFRRSPLECRCKTKSLRRLYKNAVEHNSKPGNSPQRIPFYRELCRILERDPSVDPPRSTDSRDSQGDTTEESPRHVPQPAVVVPIPVVDSLAEDPQGIGMGNQFEVTLSQFGGSQEEDLPGTVPQLSQRNALKIVEIRKEGGRSRKEQGGHPTEREKEFIELAEDFSTAFNQSSRIHIGDKSPLVSSIYSDEEQEYAAEEWEYERRRKKKGRGLAWQLDETRCLLAIWGEQRVQEQLRSSHRNLDTFVAISRAMKRRGFRRSPLECRCKTKAMRRLYKNAVEHNSKPGNSPQRIPYFEELHRILERDASADPPRSTDSRDSPNGLPDQSPQKATRRTVPVMDSLPVESGAAPRPPGAGAGDIVVVLQGLEEADGGKGAPPAESGLAPDPGEGPSSTSTAGHHSIRFENDSAPAVDPSVPNPTVRLSPVVLLTPHVNRLKEGGRERLEDCAAQGANPSSPISPGHKLRGFTGTLGRTIHLSED</sequence>
<keyword evidence="5" id="KW-1185">Reference proteome</keyword>
<dbReference type="RefSeq" id="XP_072844558.1">
    <property type="nucleotide sequence ID" value="XM_072988457.1"/>
</dbReference>
<reference evidence="5" key="1">
    <citation type="submission" date="2025-05" db="UniProtKB">
        <authorList>
            <consortium name="RefSeq"/>
        </authorList>
    </citation>
    <scope>NUCLEOTIDE SEQUENCE [LARGE SCALE GENOMIC DNA]</scope>
</reference>
<evidence type="ECO:0000256" key="3">
    <source>
        <dbReference type="SAM" id="MobiDB-lite"/>
    </source>
</evidence>
<dbReference type="InterPro" id="IPR003309">
    <property type="entry name" value="SCAN_dom"/>
</dbReference>
<reference evidence="6" key="2">
    <citation type="submission" date="2025-08" db="UniProtKB">
        <authorList>
            <consortium name="RefSeq"/>
        </authorList>
    </citation>
    <scope>IDENTIFICATION</scope>
</reference>
<evidence type="ECO:0000259" key="4">
    <source>
        <dbReference type="PROSITE" id="PS50804"/>
    </source>
</evidence>
<comment type="function">
    <text evidence="1">May be involved in transcriptional regulation.</text>
</comment>
<feature type="region of interest" description="Disordered" evidence="3">
    <location>
        <begin position="557"/>
        <end position="588"/>
    </location>
</feature>
<feature type="region of interest" description="Disordered" evidence="3">
    <location>
        <begin position="814"/>
        <end position="847"/>
    </location>
</feature>
<comment type="similarity">
    <text evidence="2">Belongs to the krueppel C2H2-type zinc-finger protein family.</text>
</comment>
<dbReference type="Proteomes" id="UP001652642">
    <property type="component" value="Chromosome 2"/>
</dbReference>
<protein>
    <submittedName>
        <fullName evidence="6">Zinc finger and SCAN domain-containing protein 20-like</fullName>
    </submittedName>
</protein>
<evidence type="ECO:0000256" key="2">
    <source>
        <dbReference type="ARBA" id="ARBA00006991"/>
    </source>
</evidence>
<dbReference type="Pfam" id="PF02023">
    <property type="entry name" value="SCAN"/>
    <property type="match status" value="1"/>
</dbReference>
<feature type="compositionally biased region" description="Basic and acidic residues" evidence="3">
    <location>
        <begin position="557"/>
        <end position="572"/>
    </location>
</feature>
<dbReference type="CDD" id="cd07936">
    <property type="entry name" value="SCAN"/>
    <property type="match status" value="1"/>
</dbReference>
<proteinExistence type="inferred from homology"/>
<dbReference type="Gene3D" id="1.10.4020.10">
    <property type="entry name" value="DNA breaking-rejoining enzymes"/>
    <property type="match status" value="1"/>
</dbReference>
<dbReference type="SUPFAM" id="SSF47353">
    <property type="entry name" value="Retrovirus capsid dimerization domain-like"/>
    <property type="match status" value="1"/>
</dbReference>
<feature type="region of interest" description="Disordered" evidence="3">
    <location>
        <begin position="439"/>
        <end position="460"/>
    </location>
</feature>